<evidence type="ECO:0000259" key="1">
    <source>
        <dbReference type="PROSITE" id="PS50011"/>
    </source>
</evidence>
<name>A0ABR1HI44_9HYPO</name>
<dbReference type="Proteomes" id="UP001498476">
    <property type="component" value="Unassembled WGS sequence"/>
</dbReference>
<evidence type="ECO:0000313" key="2">
    <source>
        <dbReference type="EMBL" id="KAK7420408.1"/>
    </source>
</evidence>
<gene>
    <name evidence="2" type="ORF">QQX98_002831</name>
</gene>
<protein>
    <recommendedName>
        <fullName evidence="1">Protein kinase domain-containing protein</fullName>
    </recommendedName>
</protein>
<feature type="domain" description="Protein kinase" evidence="1">
    <location>
        <begin position="293"/>
        <end position="610"/>
    </location>
</feature>
<dbReference type="InterPro" id="IPR000719">
    <property type="entry name" value="Prot_kinase_dom"/>
</dbReference>
<dbReference type="SUPFAM" id="SSF56112">
    <property type="entry name" value="Protein kinase-like (PK-like)"/>
    <property type="match status" value="1"/>
</dbReference>
<organism evidence="2 3">
    <name type="scientific">Neonectria punicea</name>
    <dbReference type="NCBI Taxonomy" id="979145"/>
    <lineage>
        <taxon>Eukaryota</taxon>
        <taxon>Fungi</taxon>
        <taxon>Dikarya</taxon>
        <taxon>Ascomycota</taxon>
        <taxon>Pezizomycotina</taxon>
        <taxon>Sordariomycetes</taxon>
        <taxon>Hypocreomycetidae</taxon>
        <taxon>Hypocreales</taxon>
        <taxon>Nectriaceae</taxon>
        <taxon>Neonectria</taxon>
    </lineage>
</organism>
<dbReference type="InterPro" id="IPR056002">
    <property type="entry name" value="DUF7580"/>
</dbReference>
<dbReference type="InterPro" id="IPR011009">
    <property type="entry name" value="Kinase-like_dom_sf"/>
</dbReference>
<evidence type="ECO:0000313" key="3">
    <source>
        <dbReference type="Proteomes" id="UP001498476"/>
    </source>
</evidence>
<proteinExistence type="predicted"/>
<accession>A0ABR1HI44</accession>
<sequence length="622" mass="70389">MEAIGLGLGSVSLLFQIFAGCIKGYQLLSEAQGLKTEYQFYRVRFKTEQYRLLDWAIIAQLTETDETLVINRASKPVLLDVLDQQYRLMLRFGRLDDRLRPLTKPLLSEEHGPERMADTVPDDVNSLQNRFPHTNALLNKSLDFIHSTSKFPVKLRWAISDKAKIEDVLAKLTTMNDYLDQLLNIQQLQSLSTQQTRTNYQIIQLNNKIDHLCELVKAGLFALPSLQVNIGESYGHRDETGNRREADLANLAQFKALMSAIDTSSLTNDFRSKLGLIKPAWQSQTLRLSSHEIELLNETASGSTTRISAWYKPSGASWRNVWIEWKSTQPGFGYKPDDLNHRRTLSRFEALVELLRQDNATQQFHTMRCLGYYVQEKKTAEPRYGFVFENPEGIDPGLKPTSLMELIADMRMPSLSARVKLMRGLAECLEKLHAVNWLHKGLRSQSVIFFREYSGALDLGKPYLSGFDYSRPESADYMSESPPAGAAEDLYRHPAVQGGPREDLHGFGFKKQHDIYSLGVVLLEIVYWKPIYAIMGFDSAQVVRPREIAGVKAKLLEGGYGSYVRSYMGDSIMDIVMACLKGPAAFGVAENMESQDAESAGALTLQERFFEVIVKKLQQVSI</sequence>
<dbReference type="Gene3D" id="1.20.120.1020">
    <property type="entry name" value="Prion-inhibition and propagation, HeLo domain"/>
    <property type="match status" value="1"/>
</dbReference>
<dbReference type="PROSITE" id="PS50011">
    <property type="entry name" value="PROTEIN_KINASE_DOM"/>
    <property type="match status" value="1"/>
</dbReference>
<dbReference type="PANTHER" id="PTHR37542:SF1">
    <property type="entry name" value="PRION-INHIBITION AND PROPAGATION HELO DOMAIN-CONTAINING PROTEIN"/>
    <property type="match status" value="1"/>
</dbReference>
<dbReference type="Pfam" id="PF14479">
    <property type="entry name" value="HeLo"/>
    <property type="match status" value="1"/>
</dbReference>
<keyword evidence="3" id="KW-1185">Reference proteome</keyword>
<dbReference type="EMBL" id="JAZAVJ010000030">
    <property type="protein sequence ID" value="KAK7420408.1"/>
    <property type="molecule type" value="Genomic_DNA"/>
</dbReference>
<dbReference type="PANTHER" id="PTHR37542">
    <property type="entry name" value="HELO DOMAIN-CONTAINING PROTEIN-RELATED"/>
    <property type="match status" value="1"/>
</dbReference>
<dbReference type="Gene3D" id="1.10.510.10">
    <property type="entry name" value="Transferase(Phosphotransferase) domain 1"/>
    <property type="match status" value="1"/>
</dbReference>
<dbReference type="InterPro" id="IPR029498">
    <property type="entry name" value="HeLo_dom"/>
</dbReference>
<comment type="caution">
    <text evidence="2">The sequence shown here is derived from an EMBL/GenBank/DDBJ whole genome shotgun (WGS) entry which is preliminary data.</text>
</comment>
<reference evidence="2 3" key="1">
    <citation type="journal article" date="2025" name="Microbiol. Resour. Announc.">
        <title>Draft genome sequences for Neonectria magnoliae and Neonectria punicea, canker pathogens of Liriodendron tulipifera and Acer saccharum in West Virginia.</title>
        <authorList>
            <person name="Petronek H.M."/>
            <person name="Kasson M.T."/>
            <person name="Metheny A.M."/>
            <person name="Stauder C.M."/>
            <person name="Lovett B."/>
            <person name="Lynch S.C."/>
            <person name="Garnas J.R."/>
            <person name="Kasson L.R."/>
            <person name="Stajich J.E."/>
        </authorList>
    </citation>
    <scope>NUCLEOTIDE SEQUENCE [LARGE SCALE GENOMIC DNA]</scope>
    <source>
        <strain evidence="2 3">NRRL 64653</strain>
    </source>
</reference>
<dbReference type="Pfam" id="PF24476">
    <property type="entry name" value="DUF7580"/>
    <property type="match status" value="1"/>
</dbReference>
<dbReference type="InterPro" id="IPR038305">
    <property type="entry name" value="HeLo_sf"/>
</dbReference>